<feature type="compositionally biased region" description="Polar residues" evidence="1">
    <location>
        <begin position="388"/>
        <end position="406"/>
    </location>
</feature>
<dbReference type="InterPro" id="IPR059179">
    <property type="entry name" value="MLKL-like_MCAfunc"/>
</dbReference>
<accession>A0A2H3CIT5</accession>
<gene>
    <name evidence="2" type="ORF">ARMGADRAFT_774775</name>
</gene>
<dbReference type="InParanoid" id="A0A2H3CIT5"/>
<dbReference type="GO" id="GO:0007166">
    <property type="term" value="P:cell surface receptor signaling pathway"/>
    <property type="evidence" value="ECO:0007669"/>
    <property type="project" value="InterPro"/>
</dbReference>
<dbReference type="AlphaFoldDB" id="A0A2H3CIT5"/>
<feature type="region of interest" description="Disordered" evidence="1">
    <location>
        <begin position="388"/>
        <end position="407"/>
    </location>
</feature>
<dbReference type="CDD" id="cd21037">
    <property type="entry name" value="MLKL_NTD"/>
    <property type="match status" value="1"/>
</dbReference>
<organism evidence="2 3">
    <name type="scientific">Armillaria gallica</name>
    <name type="common">Bulbous honey fungus</name>
    <name type="synonym">Armillaria bulbosa</name>
    <dbReference type="NCBI Taxonomy" id="47427"/>
    <lineage>
        <taxon>Eukaryota</taxon>
        <taxon>Fungi</taxon>
        <taxon>Dikarya</taxon>
        <taxon>Basidiomycota</taxon>
        <taxon>Agaricomycotina</taxon>
        <taxon>Agaricomycetes</taxon>
        <taxon>Agaricomycetidae</taxon>
        <taxon>Agaricales</taxon>
        <taxon>Marasmiineae</taxon>
        <taxon>Physalacriaceae</taxon>
        <taxon>Armillaria</taxon>
    </lineage>
</organism>
<sequence>MVPFPFIRGAAQCVVLVLEVIESAGKNEKDLQELAERIVATLVVVREIVIKHGPTSASRCKEICLDFQTCMVDLHSKLNSGCRDQRRIWQYLRAKKVLDDINNLRQRVQAIQDSFLIRTTTMTQFLLCDVHNDITMGFSTLIGSVEASERNISSTIKDSIEEMRTSQNGNMENLSKRSQGSRQWGLYKGSVWNIIPGDIHIIEPVTRSSTKCRAVRYQDSYCTIENSDTRKVIRKYQASGDDREDVMEQLDQDLDFFMKQRHPNLPQIFGVCRSPDLPAIIFLLHGTDRVPFHHYLHGLPATRFTQFYFDLFQDLQSVLEVLPMESYRYSGDRFYNDNEEEQVYVNKYGRLVFGDLLWYTYYYLGPFDLSYTQEHGKYSLRYGTGSRASGNPLHSQASRWKPASSSRKGDLQNRYEAINFCHRKSLADGIRWTQTFNRHRLQSPQYELNGLSDSVYGCPYQKASYAPGSILCNVEHLLSPLSPRRLWSRGPGPGRTGGSGTYHSEKDHRGRSLTYRLTMGRCPSSFHGKM</sequence>
<feature type="region of interest" description="Disordered" evidence="1">
    <location>
        <begin position="485"/>
        <end position="508"/>
    </location>
</feature>
<dbReference type="Gene3D" id="1.20.930.20">
    <property type="entry name" value="Adaptor protein Cbl, N-terminal domain"/>
    <property type="match status" value="1"/>
</dbReference>
<name>A0A2H3CIT5_ARMGA</name>
<feature type="compositionally biased region" description="Gly residues" evidence="1">
    <location>
        <begin position="491"/>
        <end position="500"/>
    </location>
</feature>
<dbReference type="InterPro" id="IPR036537">
    <property type="entry name" value="Adaptor_Cbl_N_dom_sf"/>
</dbReference>
<evidence type="ECO:0000256" key="1">
    <source>
        <dbReference type="SAM" id="MobiDB-lite"/>
    </source>
</evidence>
<dbReference type="OrthoDB" id="2936354at2759"/>
<protein>
    <submittedName>
        <fullName evidence="2">Uncharacterized protein</fullName>
    </submittedName>
</protein>
<keyword evidence="3" id="KW-1185">Reference proteome</keyword>
<reference evidence="3" key="1">
    <citation type="journal article" date="2017" name="Nat. Ecol. Evol.">
        <title>Genome expansion and lineage-specific genetic innovations in the forest pathogenic fungi Armillaria.</title>
        <authorList>
            <person name="Sipos G."/>
            <person name="Prasanna A.N."/>
            <person name="Walter M.C."/>
            <person name="O'Connor E."/>
            <person name="Balint B."/>
            <person name="Krizsan K."/>
            <person name="Kiss B."/>
            <person name="Hess J."/>
            <person name="Varga T."/>
            <person name="Slot J."/>
            <person name="Riley R."/>
            <person name="Boka B."/>
            <person name="Rigling D."/>
            <person name="Barry K."/>
            <person name="Lee J."/>
            <person name="Mihaltcheva S."/>
            <person name="LaButti K."/>
            <person name="Lipzen A."/>
            <person name="Waldron R."/>
            <person name="Moloney N.M."/>
            <person name="Sperisen C."/>
            <person name="Kredics L."/>
            <person name="Vagvoelgyi C."/>
            <person name="Patrignani A."/>
            <person name="Fitzpatrick D."/>
            <person name="Nagy I."/>
            <person name="Doyle S."/>
            <person name="Anderson J.B."/>
            <person name="Grigoriev I.V."/>
            <person name="Gueldener U."/>
            <person name="Muensterkoetter M."/>
            <person name="Nagy L.G."/>
        </authorList>
    </citation>
    <scope>NUCLEOTIDE SEQUENCE [LARGE SCALE GENOMIC DNA]</scope>
    <source>
        <strain evidence="3">Ar21-2</strain>
    </source>
</reference>
<evidence type="ECO:0000313" key="3">
    <source>
        <dbReference type="Proteomes" id="UP000217790"/>
    </source>
</evidence>
<dbReference type="EMBL" id="KZ293725">
    <property type="protein sequence ID" value="PBK81790.1"/>
    <property type="molecule type" value="Genomic_DNA"/>
</dbReference>
<dbReference type="Proteomes" id="UP000217790">
    <property type="component" value="Unassembled WGS sequence"/>
</dbReference>
<evidence type="ECO:0000313" key="2">
    <source>
        <dbReference type="EMBL" id="PBK81790.1"/>
    </source>
</evidence>
<proteinExistence type="predicted"/>